<dbReference type="InterPro" id="IPR019520">
    <property type="entry name" value="Ribosomal_mS23_met"/>
</dbReference>
<dbReference type="GO" id="GO:0003735">
    <property type="term" value="F:structural constituent of ribosome"/>
    <property type="evidence" value="ECO:0007669"/>
    <property type="project" value="InterPro"/>
</dbReference>
<dbReference type="InterPro" id="IPR023611">
    <property type="entry name" value="mS23_dom_met"/>
</dbReference>
<name>A0A7J5YCU8_DISMA</name>
<evidence type="ECO:0000256" key="6">
    <source>
        <dbReference type="ARBA" id="ARBA00035137"/>
    </source>
</evidence>
<dbReference type="Proteomes" id="UP000518266">
    <property type="component" value="Unassembled WGS sequence"/>
</dbReference>
<evidence type="ECO:0000256" key="1">
    <source>
        <dbReference type="ARBA" id="ARBA00004173"/>
    </source>
</evidence>
<feature type="domain" description="Small ribosomal subunit protein mS23 conserved" evidence="8">
    <location>
        <begin position="23"/>
        <end position="152"/>
    </location>
</feature>
<comment type="caution">
    <text evidence="9">The sequence shown here is derived from an EMBL/GenBank/DDBJ whole genome shotgun (WGS) entry which is preliminary data.</text>
</comment>
<evidence type="ECO:0000256" key="4">
    <source>
        <dbReference type="ARBA" id="ARBA00023128"/>
    </source>
</evidence>
<dbReference type="GO" id="GO:0005739">
    <property type="term" value="C:mitochondrion"/>
    <property type="evidence" value="ECO:0007669"/>
    <property type="project" value="InterPro"/>
</dbReference>
<dbReference type="PANTHER" id="PTHR15925">
    <property type="entry name" value="MITOCHONDRIAL RIBOSOMAL PROTEIN S23"/>
    <property type="match status" value="1"/>
</dbReference>
<feature type="region of interest" description="Disordered" evidence="7">
    <location>
        <begin position="183"/>
        <end position="207"/>
    </location>
</feature>
<keyword evidence="10" id="KW-1185">Reference proteome</keyword>
<protein>
    <recommendedName>
        <fullName evidence="6">Small ribosomal subunit protein mS23</fullName>
    </recommendedName>
</protein>
<dbReference type="AlphaFoldDB" id="A0A7J5YCU8"/>
<dbReference type="PANTHER" id="PTHR15925:SF2">
    <property type="entry name" value="SMALL RIBOSOMAL SUBUNIT PROTEIN MS23"/>
    <property type="match status" value="1"/>
</dbReference>
<evidence type="ECO:0000259" key="8">
    <source>
        <dbReference type="Pfam" id="PF10484"/>
    </source>
</evidence>
<keyword evidence="3" id="KW-0689">Ribosomal protein</keyword>
<dbReference type="EMBL" id="JAAKFY010000013">
    <property type="protein sequence ID" value="KAF3847282.1"/>
    <property type="molecule type" value="Genomic_DNA"/>
</dbReference>
<accession>A0A7J5YCU8</accession>
<feature type="compositionally biased region" description="Basic and acidic residues" evidence="7">
    <location>
        <begin position="191"/>
        <end position="207"/>
    </location>
</feature>
<dbReference type="Pfam" id="PF10484">
    <property type="entry name" value="MRP-S23"/>
    <property type="match status" value="1"/>
</dbReference>
<evidence type="ECO:0000256" key="2">
    <source>
        <dbReference type="ARBA" id="ARBA00009864"/>
    </source>
</evidence>
<sequence length="207" mass="23675">MFVYVDRIHFCYSAAVGKQTQMAGSRLEKFGTVYSRVRDLMRSGVIKPSQKPIWFDVYDAFPPKKEPLYVKPHTRTTKKQDPVPEILYREDEIRAKFFEQYGTGYRSFLLHKPDFVSTCQRFVDKYMELKSRDELSEAALFEETGKALLAEGITLKRRGAPPVSAESRESRLTDVSAEQQVVGAGSEETTDATHTHTHTIDLSRNDV</sequence>
<dbReference type="GO" id="GO:0005840">
    <property type="term" value="C:ribosome"/>
    <property type="evidence" value="ECO:0007669"/>
    <property type="project" value="InterPro"/>
</dbReference>
<comment type="similarity">
    <text evidence="2">Belongs to the mitochondrion-specific ribosomal protein mS23 family.</text>
</comment>
<dbReference type="CDD" id="cd23701">
    <property type="entry name" value="At1g26750"/>
    <property type="match status" value="1"/>
</dbReference>
<dbReference type="GO" id="GO:0006412">
    <property type="term" value="P:translation"/>
    <property type="evidence" value="ECO:0007669"/>
    <property type="project" value="InterPro"/>
</dbReference>
<keyword evidence="5" id="KW-0687">Ribonucleoprotein</keyword>
<dbReference type="InterPro" id="IPR059242">
    <property type="entry name" value="mS23_dom"/>
</dbReference>
<keyword evidence="4" id="KW-0496">Mitochondrion</keyword>
<proteinExistence type="inferred from homology"/>
<evidence type="ECO:0000256" key="5">
    <source>
        <dbReference type="ARBA" id="ARBA00023274"/>
    </source>
</evidence>
<reference evidence="9 10" key="1">
    <citation type="submission" date="2020-03" db="EMBL/GenBank/DDBJ databases">
        <title>Dissostichus mawsoni Genome sequencing and assembly.</title>
        <authorList>
            <person name="Park H."/>
        </authorList>
    </citation>
    <scope>NUCLEOTIDE SEQUENCE [LARGE SCALE GENOMIC DNA]</scope>
    <source>
        <strain evidence="9">DM0001</strain>
        <tissue evidence="9">Muscle</tissue>
    </source>
</reference>
<gene>
    <name evidence="9" type="ORF">F7725_020310</name>
</gene>
<comment type="subcellular location">
    <subcellularLocation>
        <location evidence="1">Mitochondrion</location>
    </subcellularLocation>
</comment>
<organism evidence="9 10">
    <name type="scientific">Dissostichus mawsoni</name>
    <name type="common">Antarctic cod</name>
    <dbReference type="NCBI Taxonomy" id="36200"/>
    <lineage>
        <taxon>Eukaryota</taxon>
        <taxon>Metazoa</taxon>
        <taxon>Chordata</taxon>
        <taxon>Craniata</taxon>
        <taxon>Vertebrata</taxon>
        <taxon>Euteleostomi</taxon>
        <taxon>Actinopterygii</taxon>
        <taxon>Neopterygii</taxon>
        <taxon>Teleostei</taxon>
        <taxon>Neoteleostei</taxon>
        <taxon>Acanthomorphata</taxon>
        <taxon>Eupercaria</taxon>
        <taxon>Perciformes</taxon>
        <taxon>Notothenioidei</taxon>
        <taxon>Nototheniidae</taxon>
        <taxon>Dissostichus</taxon>
    </lineage>
</organism>
<dbReference type="OrthoDB" id="10012356at2759"/>
<evidence type="ECO:0000256" key="3">
    <source>
        <dbReference type="ARBA" id="ARBA00022980"/>
    </source>
</evidence>
<evidence type="ECO:0000313" key="9">
    <source>
        <dbReference type="EMBL" id="KAF3847282.1"/>
    </source>
</evidence>
<evidence type="ECO:0000313" key="10">
    <source>
        <dbReference type="Proteomes" id="UP000518266"/>
    </source>
</evidence>
<evidence type="ECO:0000256" key="7">
    <source>
        <dbReference type="SAM" id="MobiDB-lite"/>
    </source>
</evidence>